<dbReference type="CDD" id="cd13578">
    <property type="entry name" value="PBP2_Bug27"/>
    <property type="match status" value="1"/>
</dbReference>
<feature type="chain" id="PRO_5013246032" evidence="2">
    <location>
        <begin position="26"/>
        <end position="324"/>
    </location>
</feature>
<name>A0A1M5UT15_9BURK</name>
<dbReference type="STRING" id="658167.SAMN04488135_104101"/>
<protein>
    <submittedName>
        <fullName evidence="3">Tripartite-type tricarboxylate transporter, receptor component TctC</fullName>
    </submittedName>
</protein>
<evidence type="ECO:0000313" key="3">
    <source>
        <dbReference type="EMBL" id="SHH66040.1"/>
    </source>
</evidence>
<reference evidence="3 4" key="1">
    <citation type="submission" date="2016-11" db="EMBL/GenBank/DDBJ databases">
        <authorList>
            <person name="Jaros S."/>
            <person name="Januszkiewicz K."/>
            <person name="Wedrychowicz H."/>
        </authorList>
    </citation>
    <scope>NUCLEOTIDE SEQUENCE [LARGE SCALE GENOMIC DNA]</scope>
    <source>
        <strain evidence="3 4">CGMCC 1.10190</strain>
    </source>
</reference>
<dbReference type="Pfam" id="PF03401">
    <property type="entry name" value="TctC"/>
    <property type="match status" value="1"/>
</dbReference>
<dbReference type="PANTHER" id="PTHR42928:SF5">
    <property type="entry name" value="BLR1237 PROTEIN"/>
    <property type="match status" value="1"/>
</dbReference>
<keyword evidence="2" id="KW-0732">Signal</keyword>
<dbReference type="PANTHER" id="PTHR42928">
    <property type="entry name" value="TRICARBOXYLATE-BINDING PROTEIN"/>
    <property type="match status" value="1"/>
</dbReference>
<dbReference type="InterPro" id="IPR005064">
    <property type="entry name" value="BUG"/>
</dbReference>
<gene>
    <name evidence="3" type="ORF">SAMN04488135_104101</name>
</gene>
<dbReference type="PIRSF" id="PIRSF017082">
    <property type="entry name" value="YflP"/>
    <property type="match status" value="1"/>
</dbReference>
<accession>A0A1M5UT15</accession>
<keyword evidence="3" id="KW-0675">Receptor</keyword>
<dbReference type="Proteomes" id="UP000184226">
    <property type="component" value="Unassembled WGS sequence"/>
</dbReference>
<comment type="similarity">
    <text evidence="1">Belongs to the UPF0065 (bug) family.</text>
</comment>
<evidence type="ECO:0000256" key="2">
    <source>
        <dbReference type="SAM" id="SignalP"/>
    </source>
</evidence>
<sequence length="324" mass="33765">MWKHSIKAGAGLLAVLGLMGQPAVSAEWPAKPITLVAPFTPGGTTDLMARAIAQQLQNELGQTVVVENKPGAGGTVGAAYVARSAPDGYTLLLANVGHAAAAALYKTLTYDFQTDLDSITSVAYVPNVLIVNKSLPVNTVAELVEYIRQRPGEVNYGSAGIGSTQHLSGELLKSSAKLDAEHVPYKGASPMMSDLIGGRLAFALDSAGSAAAQIAGGNVKALGVTTLKRASAFPDLPTLDEAGVPGYSMTTWYSLAAPKGLPPEVETKIYQAVVKAMKNPAMQKTLEGMAAEPGGTPPDEFKKFVVDESRRWVDLVSSSAIAKN</sequence>
<organism evidence="3 4">
    <name type="scientific">Pollutimonas bauzanensis</name>
    <dbReference type="NCBI Taxonomy" id="658167"/>
    <lineage>
        <taxon>Bacteria</taxon>
        <taxon>Pseudomonadati</taxon>
        <taxon>Pseudomonadota</taxon>
        <taxon>Betaproteobacteria</taxon>
        <taxon>Burkholderiales</taxon>
        <taxon>Alcaligenaceae</taxon>
        <taxon>Pollutimonas</taxon>
    </lineage>
</organism>
<dbReference type="InterPro" id="IPR042100">
    <property type="entry name" value="Bug_dom1"/>
</dbReference>
<dbReference type="SUPFAM" id="SSF53850">
    <property type="entry name" value="Periplasmic binding protein-like II"/>
    <property type="match status" value="1"/>
</dbReference>
<proteinExistence type="inferred from homology"/>
<dbReference type="Gene3D" id="3.40.190.10">
    <property type="entry name" value="Periplasmic binding protein-like II"/>
    <property type="match status" value="1"/>
</dbReference>
<evidence type="ECO:0000256" key="1">
    <source>
        <dbReference type="ARBA" id="ARBA00006987"/>
    </source>
</evidence>
<feature type="signal peptide" evidence="2">
    <location>
        <begin position="1"/>
        <end position="25"/>
    </location>
</feature>
<dbReference type="Gene3D" id="3.40.190.150">
    <property type="entry name" value="Bordetella uptake gene, domain 1"/>
    <property type="match status" value="1"/>
</dbReference>
<evidence type="ECO:0000313" key="4">
    <source>
        <dbReference type="Proteomes" id="UP000184226"/>
    </source>
</evidence>
<keyword evidence="4" id="KW-1185">Reference proteome</keyword>
<dbReference type="AlphaFoldDB" id="A0A1M5UT15"/>
<dbReference type="EMBL" id="FQXE01000004">
    <property type="protein sequence ID" value="SHH66040.1"/>
    <property type="molecule type" value="Genomic_DNA"/>
</dbReference>
<dbReference type="OrthoDB" id="8678477at2"/>